<feature type="compositionally biased region" description="Low complexity" evidence="7">
    <location>
        <begin position="30"/>
        <end position="44"/>
    </location>
</feature>
<evidence type="ECO:0000256" key="5">
    <source>
        <dbReference type="ARBA" id="ARBA00022989"/>
    </source>
</evidence>
<accession>A0ABD3PEK5</accession>
<keyword evidence="4" id="KW-0653">Protein transport</keyword>
<dbReference type="GO" id="GO:0015031">
    <property type="term" value="P:protein transport"/>
    <property type="evidence" value="ECO:0007669"/>
    <property type="project" value="UniProtKB-KW"/>
</dbReference>
<keyword evidence="2" id="KW-0813">Transport</keyword>
<evidence type="ECO:0000256" key="6">
    <source>
        <dbReference type="ARBA" id="ARBA00023136"/>
    </source>
</evidence>
<evidence type="ECO:0000256" key="8">
    <source>
        <dbReference type="SAM" id="Phobius"/>
    </source>
</evidence>
<feature type="transmembrane region" description="Helical" evidence="8">
    <location>
        <begin position="135"/>
        <end position="154"/>
    </location>
</feature>
<comment type="subcellular location">
    <subcellularLocation>
        <location evidence="1">Membrane</location>
        <topology evidence="1">Single-pass type IV membrane protein</topology>
    </subcellularLocation>
</comment>
<feature type="region of interest" description="Disordered" evidence="7">
    <location>
        <begin position="1"/>
        <end position="57"/>
    </location>
</feature>
<dbReference type="EMBL" id="JABMIG020000209">
    <property type="protein sequence ID" value="KAL3785781.1"/>
    <property type="molecule type" value="Genomic_DNA"/>
</dbReference>
<keyword evidence="6 8" id="KW-0472">Membrane</keyword>
<evidence type="ECO:0000313" key="9">
    <source>
        <dbReference type="EMBL" id="KAL3785781.1"/>
    </source>
</evidence>
<dbReference type="PANTHER" id="PTHR21230:SF97">
    <property type="entry name" value="T-SNARE COILED-COIL HOMOLOGY DOMAIN-CONTAINING PROTEIN"/>
    <property type="match status" value="1"/>
</dbReference>
<dbReference type="Proteomes" id="UP001516023">
    <property type="component" value="Unassembled WGS sequence"/>
</dbReference>
<dbReference type="GO" id="GO:0005737">
    <property type="term" value="C:cytoplasm"/>
    <property type="evidence" value="ECO:0007669"/>
    <property type="project" value="UniProtKB-ARBA"/>
</dbReference>
<sequence>MPEQSMPYGSGKPVWARNDLEEGGGNSGLNQRRNNTSGNSNGSYQRGGDGGYQYQPPQLTGVKYAEQQTEVLEDTMRTHVQAETTANTVLATLHAQRQQLQNANEDTWAMRTNVALAQREIKELQQKAWLKKRRLYGIIGLLAFVDLMLFVRIVQCGGSFFCRRY</sequence>
<dbReference type="SUPFAM" id="SSF58038">
    <property type="entry name" value="SNARE fusion complex"/>
    <property type="match status" value="1"/>
</dbReference>
<keyword evidence="3 8" id="KW-0812">Transmembrane</keyword>
<evidence type="ECO:0000256" key="7">
    <source>
        <dbReference type="SAM" id="MobiDB-lite"/>
    </source>
</evidence>
<dbReference type="Gene3D" id="1.20.5.110">
    <property type="match status" value="1"/>
</dbReference>
<dbReference type="AlphaFoldDB" id="A0ABD3PEK5"/>
<dbReference type="PANTHER" id="PTHR21230">
    <property type="entry name" value="VESICLE TRANSPORT V-SNARE PROTEIN VTI1-RELATED"/>
    <property type="match status" value="1"/>
</dbReference>
<evidence type="ECO:0000313" key="10">
    <source>
        <dbReference type="Proteomes" id="UP001516023"/>
    </source>
</evidence>
<comment type="caution">
    <text evidence="9">The sequence shown here is derived from an EMBL/GenBank/DDBJ whole genome shotgun (WGS) entry which is preliminary data.</text>
</comment>
<protein>
    <submittedName>
        <fullName evidence="9">Uncharacterized protein</fullName>
    </submittedName>
</protein>
<proteinExistence type="predicted"/>
<gene>
    <name evidence="9" type="ORF">HJC23_007337</name>
</gene>
<evidence type="ECO:0000256" key="4">
    <source>
        <dbReference type="ARBA" id="ARBA00022927"/>
    </source>
</evidence>
<evidence type="ECO:0000256" key="2">
    <source>
        <dbReference type="ARBA" id="ARBA00022448"/>
    </source>
</evidence>
<evidence type="ECO:0000256" key="1">
    <source>
        <dbReference type="ARBA" id="ARBA00004211"/>
    </source>
</evidence>
<dbReference type="GO" id="GO:0016020">
    <property type="term" value="C:membrane"/>
    <property type="evidence" value="ECO:0007669"/>
    <property type="project" value="UniProtKB-SubCell"/>
</dbReference>
<reference evidence="9 10" key="1">
    <citation type="journal article" date="2020" name="G3 (Bethesda)">
        <title>Improved Reference Genome for Cyclotella cryptica CCMP332, a Model for Cell Wall Morphogenesis, Salinity Adaptation, and Lipid Production in Diatoms (Bacillariophyta).</title>
        <authorList>
            <person name="Roberts W.R."/>
            <person name="Downey K.M."/>
            <person name="Ruck E.C."/>
            <person name="Traller J.C."/>
            <person name="Alverson A.J."/>
        </authorList>
    </citation>
    <scope>NUCLEOTIDE SEQUENCE [LARGE SCALE GENOMIC DNA]</scope>
    <source>
        <strain evidence="9 10">CCMP332</strain>
    </source>
</reference>
<keyword evidence="10" id="KW-1185">Reference proteome</keyword>
<evidence type="ECO:0000256" key="3">
    <source>
        <dbReference type="ARBA" id="ARBA00022692"/>
    </source>
</evidence>
<name>A0ABD3PEK5_9STRA</name>
<organism evidence="9 10">
    <name type="scientific">Cyclotella cryptica</name>
    <dbReference type="NCBI Taxonomy" id="29204"/>
    <lineage>
        <taxon>Eukaryota</taxon>
        <taxon>Sar</taxon>
        <taxon>Stramenopiles</taxon>
        <taxon>Ochrophyta</taxon>
        <taxon>Bacillariophyta</taxon>
        <taxon>Coscinodiscophyceae</taxon>
        <taxon>Thalassiosirophycidae</taxon>
        <taxon>Stephanodiscales</taxon>
        <taxon>Stephanodiscaceae</taxon>
        <taxon>Cyclotella</taxon>
    </lineage>
</organism>
<keyword evidence="5 8" id="KW-1133">Transmembrane helix</keyword>